<organism evidence="1 2">
    <name type="scientific">Scophthalmus maximus</name>
    <name type="common">Turbot</name>
    <name type="synonym">Psetta maxima</name>
    <dbReference type="NCBI Taxonomy" id="52904"/>
    <lineage>
        <taxon>Eukaryota</taxon>
        <taxon>Metazoa</taxon>
        <taxon>Chordata</taxon>
        <taxon>Craniata</taxon>
        <taxon>Vertebrata</taxon>
        <taxon>Euteleostomi</taxon>
        <taxon>Actinopterygii</taxon>
        <taxon>Neopterygii</taxon>
        <taxon>Teleostei</taxon>
        <taxon>Neoteleostei</taxon>
        <taxon>Acanthomorphata</taxon>
        <taxon>Carangaria</taxon>
        <taxon>Pleuronectiformes</taxon>
        <taxon>Pleuronectoidei</taxon>
        <taxon>Scophthalmidae</taxon>
        <taxon>Scophthalmus</taxon>
    </lineage>
</organism>
<proteinExistence type="predicted"/>
<comment type="caution">
    <text evidence="1">The sequence shown here is derived from an EMBL/GenBank/DDBJ whole genome shotgun (WGS) entry which is preliminary data.</text>
</comment>
<evidence type="ECO:0000313" key="1">
    <source>
        <dbReference type="EMBL" id="KAF0022976.1"/>
    </source>
</evidence>
<dbReference type="AlphaFoldDB" id="A0A6A4RKF6"/>
<sequence length="155" mass="17428">MHERLRAFTNKPTFPTSLDSDVSELCSRCCKQGVAGSHLDTLRLRLSGSIDCYDITLTLNSNKKNLTATAAEKSTESTQRPGEFDDEDVIHHWSGSKDQTFNRVNDTVLRTFLPFYSQSELARSVKTVTLLLDLSGFIGLNSNDEKHDEIQFKDP</sequence>
<gene>
    <name evidence="1" type="ORF">F2P81_024957</name>
</gene>
<dbReference type="Proteomes" id="UP000438429">
    <property type="component" value="Unassembled WGS sequence"/>
</dbReference>
<name>A0A6A4RKF6_SCOMX</name>
<protein>
    <submittedName>
        <fullName evidence="1">Uncharacterized protein</fullName>
    </submittedName>
</protein>
<accession>A0A6A4RKF6</accession>
<dbReference type="EMBL" id="VEVO01000023">
    <property type="protein sequence ID" value="KAF0022976.1"/>
    <property type="molecule type" value="Genomic_DNA"/>
</dbReference>
<evidence type="ECO:0000313" key="2">
    <source>
        <dbReference type="Proteomes" id="UP000438429"/>
    </source>
</evidence>
<reference evidence="1 2" key="1">
    <citation type="submission" date="2019-06" db="EMBL/GenBank/DDBJ databases">
        <title>Draft genomes of female and male turbot (Scophthalmus maximus).</title>
        <authorList>
            <person name="Xu H."/>
            <person name="Xu X.-W."/>
            <person name="Shao C."/>
            <person name="Chen S."/>
        </authorList>
    </citation>
    <scope>NUCLEOTIDE SEQUENCE [LARGE SCALE GENOMIC DNA]</scope>
    <source>
        <strain evidence="1">Ysfricsl-2016a</strain>
        <tissue evidence="1">Blood</tissue>
    </source>
</reference>